<protein>
    <submittedName>
        <fullName evidence="2">Lantibiotic dehydratase C-terminal domain-containing protein</fullName>
    </submittedName>
</protein>
<gene>
    <name evidence="2" type="ORF">ACFO8Q_09895</name>
</gene>
<sequence>MNWHAIHIYLHDTQMHTPFLLEQIKPLLEKYGNNQNIRSFFLRHWKKGPHIQSHIGFPTEADTDALLEELVSYLQQEIFKYAAKTPLTEEQVVKQYKQLSVFELENDYLPLEQDLTVKIQESVLRNDIWGDKGTEEVRAYYVDTNNMVLEVLGQPEGAKFKNLIYLMLAAVESLGDRSRHQLSYRSHAEAFLNRFDQKGVIRNVFEEQFQNNKSFLTQLIEEELLKSDLFHTWTNFYKGLIQKTLPLIEQRELVLPEADTYMKIIEQKGWNQGYEGTISDFHQTLNNIPEYAEIKRSTEFKSKRLVLNLLYLTFAQLGVKPTEKFMLCYSVSRWFEERLGQDWKLQLERYSKLGIVS</sequence>
<dbReference type="RefSeq" id="WP_380025595.1">
    <property type="nucleotide sequence ID" value="NZ_JBHSHC010000081.1"/>
</dbReference>
<accession>A0ABV9Q330</accession>
<evidence type="ECO:0000313" key="3">
    <source>
        <dbReference type="Proteomes" id="UP001596002"/>
    </source>
</evidence>
<reference evidence="3" key="1">
    <citation type="journal article" date="2019" name="Int. J. Syst. Evol. Microbiol.">
        <title>The Global Catalogue of Microorganisms (GCM) 10K type strain sequencing project: providing services to taxonomists for standard genome sequencing and annotation.</title>
        <authorList>
            <consortium name="The Broad Institute Genomics Platform"/>
            <consortium name="The Broad Institute Genome Sequencing Center for Infectious Disease"/>
            <person name="Wu L."/>
            <person name="Ma J."/>
        </authorList>
    </citation>
    <scope>NUCLEOTIDE SEQUENCE [LARGE SCALE GENOMIC DNA]</scope>
    <source>
        <strain evidence="3">WYCCWR 12678</strain>
    </source>
</reference>
<dbReference type="InterPro" id="IPR023809">
    <property type="entry name" value="Thiopep_bacteriocin_synth_dom"/>
</dbReference>
<dbReference type="Proteomes" id="UP001596002">
    <property type="component" value="Unassembled WGS sequence"/>
</dbReference>
<comment type="caution">
    <text evidence="2">The sequence shown here is derived from an EMBL/GenBank/DDBJ whole genome shotgun (WGS) entry which is preliminary data.</text>
</comment>
<proteinExistence type="predicted"/>
<evidence type="ECO:0000259" key="1">
    <source>
        <dbReference type="Pfam" id="PF14028"/>
    </source>
</evidence>
<feature type="domain" description="Thiopeptide-type bacteriocin biosynthesis" evidence="1">
    <location>
        <begin position="3"/>
        <end position="333"/>
    </location>
</feature>
<name>A0ABV9Q330_9BACL</name>
<keyword evidence="3" id="KW-1185">Reference proteome</keyword>
<dbReference type="Pfam" id="PF14028">
    <property type="entry name" value="Lant_dehydr_C"/>
    <property type="match status" value="1"/>
</dbReference>
<organism evidence="2 3">
    <name type="scientific">Effusibacillus consociatus</name>
    <dbReference type="NCBI Taxonomy" id="1117041"/>
    <lineage>
        <taxon>Bacteria</taxon>
        <taxon>Bacillati</taxon>
        <taxon>Bacillota</taxon>
        <taxon>Bacilli</taxon>
        <taxon>Bacillales</taxon>
        <taxon>Alicyclobacillaceae</taxon>
        <taxon>Effusibacillus</taxon>
    </lineage>
</organism>
<evidence type="ECO:0000313" key="2">
    <source>
        <dbReference type="EMBL" id="MFC4767672.1"/>
    </source>
</evidence>
<dbReference type="EMBL" id="JBHSHC010000081">
    <property type="protein sequence ID" value="MFC4767672.1"/>
    <property type="molecule type" value="Genomic_DNA"/>
</dbReference>